<dbReference type="AlphaFoldDB" id="A0A4D6KU97"/>
<evidence type="ECO:0000313" key="2">
    <source>
        <dbReference type="Proteomes" id="UP000501690"/>
    </source>
</evidence>
<gene>
    <name evidence="1" type="ORF">DEO72_LG2g354</name>
</gene>
<accession>A0A4D6KU97</accession>
<sequence length="58" mass="6635">MLYTWQTLNCTISLELALPSSVHLKFDAFTHFPCMPIQTPSQCCSHRNALLIHLAFSR</sequence>
<organism evidence="1 2">
    <name type="scientific">Vigna unguiculata</name>
    <name type="common">Cowpea</name>
    <dbReference type="NCBI Taxonomy" id="3917"/>
    <lineage>
        <taxon>Eukaryota</taxon>
        <taxon>Viridiplantae</taxon>
        <taxon>Streptophyta</taxon>
        <taxon>Embryophyta</taxon>
        <taxon>Tracheophyta</taxon>
        <taxon>Spermatophyta</taxon>
        <taxon>Magnoliopsida</taxon>
        <taxon>eudicotyledons</taxon>
        <taxon>Gunneridae</taxon>
        <taxon>Pentapetalae</taxon>
        <taxon>rosids</taxon>
        <taxon>fabids</taxon>
        <taxon>Fabales</taxon>
        <taxon>Fabaceae</taxon>
        <taxon>Papilionoideae</taxon>
        <taxon>50 kb inversion clade</taxon>
        <taxon>NPAAA clade</taxon>
        <taxon>indigoferoid/millettioid clade</taxon>
        <taxon>Phaseoleae</taxon>
        <taxon>Vigna</taxon>
    </lineage>
</organism>
<protein>
    <submittedName>
        <fullName evidence="1">Uncharacterized protein</fullName>
    </submittedName>
</protein>
<keyword evidence="2" id="KW-1185">Reference proteome</keyword>
<dbReference type="Proteomes" id="UP000501690">
    <property type="component" value="Linkage Group LG2"/>
</dbReference>
<dbReference type="EMBL" id="CP039346">
    <property type="protein sequence ID" value="QCD80035.1"/>
    <property type="molecule type" value="Genomic_DNA"/>
</dbReference>
<proteinExistence type="predicted"/>
<name>A0A4D6KU97_VIGUN</name>
<evidence type="ECO:0000313" key="1">
    <source>
        <dbReference type="EMBL" id="QCD80035.1"/>
    </source>
</evidence>
<reference evidence="1 2" key="1">
    <citation type="submission" date="2019-04" db="EMBL/GenBank/DDBJ databases">
        <title>An improved genome assembly and genetic linkage map for asparagus bean, Vigna unguiculata ssp. sesquipedialis.</title>
        <authorList>
            <person name="Xia Q."/>
            <person name="Zhang R."/>
            <person name="Dong Y."/>
        </authorList>
    </citation>
    <scope>NUCLEOTIDE SEQUENCE [LARGE SCALE GENOMIC DNA]</scope>
    <source>
        <tissue evidence="1">Leaf</tissue>
    </source>
</reference>